<dbReference type="VEuPathDB" id="FungiDB:ATEG_08740"/>
<proteinExistence type="predicted"/>
<evidence type="ECO:0000313" key="4">
    <source>
        <dbReference type="Proteomes" id="UP000007963"/>
    </source>
</evidence>
<dbReference type="RefSeq" id="XP_001217326.1">
    <property type="nucleotide sequence ID" value="XM_001217325.1"/>
</dbReference>
<reference evidence="4" key="1">
    <citation type="submission" date="2005-09" db="EMBL/GenBank/DDBJ databases">
        <title>Annotation of the Aspergillus terreus NIH2624 genome.</title>
        <authorList>
            <person name="Birren B.W."/>
            <person name="Lander E.S."/>
            <person name="Galagan J.E."/>
            <person name="Nusbaum C."/>
            <person name="Devon K."/>
            <person name="Henn M."/>
            <person name="Ma L.-J."/>
            <person name="Jaffe D.B."/>
            <person name="Butler J."/>
            <person name="Alvarez P."/>
            <person name="Gnerre S."/>
            <person name="Grabherr M."/>
            <person name="Kleber M."/>
            <person name="Mauceli E.W."/>
            <person name="Brockman W."/>
            <person name="Rounsley S."/>
            <person name="Young S.K."/>
            <person name="LaButti K."/>
            <person name="Pushparaj V."/>
            <person name="DeCaprio D."/>
            <person name="Crawford M."/>
            <person name="Koehrsen M."/>
            <person name="Engels R."/>
            <person name="Montgomery P."/>
            <person name="Pearson M."/>
            <person name="Howarth C."/>
            <person name="Larson L."/>
            <person name="Luoma S."/>
            <person name="White J."/>
            <person name="Alvarado L."/>
            <person name="Kodira C.D."/>
            <person name="Zeng Q."/>
            <person name="Oleary S."/>
            <person name="Yandava C."/>
            <person name="Denning D.W."/>
            <person name="Nierman W.C."/>
            <person name="Milne T."/>
            <person name="Madden K."/>
        </authorList>
    </citation>
    <scope>NUCLEOTIDE SEQUENCE [LARGE SCALE GENOMIC DNA]</scope>
    <source>
        <strain evidence="4">NIH 2624 / FGSC A1156</strain>
    </source>
</reference>
<evidence type="ECO:0000256" key="2">
    <source>
        <dbReference type="SAM" id="SignalP"/>
    </source>
</evidence>
<evidence type="ECO:0000256" key="1">
    <source>
        <dbReference type="SAM" id="MobiDB-lite"/>
    </source>
</evidence>
<keyword evidence="2" id="KW-0732">Signal</keyword>
<organism evidence="3 4">
    <name type="scientific">Aspergillus terreus (strain NIH 2624 / FGSC A1156)</name>
    <dbReference type="NCBI Taxonomy" id="341663"/>
    <lineage>
        <taxon>Eukaryota</taxon>
        <taxon>Fungi</taxon>
        <taxon>Dikarya</taxon>
        <taxon>Ascomycota</taxon>
        <taxon>Pezizomycotina</taxon>
        <taxon>Eurotiomycetes</taxon>
        <taxon>Eurotiomycetidae</taxon>
        <taxon>Eurotiales</taxon>
        <taxon>Aspergillaceae</taxon>
        <taxon>Aspergillus</taxon>
        <taxon>Aspergillus subgen. Circumdati</taxon>
    </lineage>
</organism>
<dbReference type="AlphaFoldDB" id="Q0CC44"/>
<sequence>MDPTSFSPFTGWLTVFYLVRWSTGALGADAVPTSVQNDPHFMGWYNAPTTTCDDDVITYDNGKTADCANSHVRYAYHMVCQDRSYLTFAYRSNIHYIDVFGKLIYSNFTNHKNQPINQLLPCTSCIPGEPSAGFCIAEDEHNERTPPNYLATNREFIERREAYDHAQEMDTANTSPVYELGSYDHR</sequence>
<feature type="region of interest" description="Disordered" evidence="1">
    <location>
        <begin position="167"/>
        <end position="186"/>
    </location>
</feature>
<feature type="signal peptide" evidence="2">
    <location>
        <begin position="1"/>
        <end position="27"/>
    </location>
</feature>
<dbReference type="GeneID" id="4323134"/>
<feature type="chain" id="PRO_5004169946" evidence="2">
    <location>
        <begin position="28"/>
        <end position="186"/>
    </location>
</feature>
<dbReference type="Proteomes" id="UP000007963">
    <property type="component" value="Unassembled WGS sequence"/>
</dbReference>
<dbReference type="OrthoDB" id="3557178at2759"/>
<dbReference type="EMBL" id="CH476606">
    <property type="protein sequence ID" value="EAU30872.1"/>
    <property type="molecule type" value="Genomic_DNA"/>
</dbReference>
<protein>
    <submittedName>
        <fullName evidence="3">Uncharacterized protein</fullName>
    </submittedName>
</protein>
<evidence type="ECO:0000313" key="3">
    <source>
        <dbReference type="EMBL" id="EAU30872.1"/>
    </source>
</evidence>
<name>Q0CC44_ASPTN</name>
<dbReference type="HOGENOM" id="CLU_1454098_0_0_1"/>
<accession>Q0CC44</accession>
<gene>
    <name evidence="3" type="ORF">ATEG_08740</name>
</gene>